<dbReference type="PROSITE" id="PS50294">
    <property type="entry name" value="WD_REPEATS_REGION"/>
    <property type="match status" value="2"/>
</dbReference>
<dbReference type="AlphaFoldDB" id="A0A395IHN2"/>
<evidence type="ECO:0000313" key="8">
    <source>
        <dbReference type="Proteomes" id="UP000249056"/>
    </source>
</evidence>
<organism evidence="7 8">
    <name type="scientific">Monilinia fructigena</name>
    <dbReference type="NCBI Taxonomy" id="38457"/>
    <lineage>
        <taxon>Eukaryota</taxon>
        <taxon>Fungi</taxon>
        <taxon>Dikarya</taxon>
        <taxon>Ascomycota</taxon>
        <taxon>Pezizomycotina</taxon>
        <taxon>Leotiomycetes</taxon>
        <taxon>Helotiales</taxon>
        <taxon>Sclerotiniaceae</taxon>
        <taxon>Monilinia</taxon>
    </lineage>
</organism>
<comment type="caution">
    <text evidence="7">The sequence shown here is derived from an EMBL/GenBank/DDBJ whole genome shotgun (WGS) entry which is preliminary data.</text>
</comment>
<reference evidence="7 8" key="1">
    <citation type="submission" date="2018-06" db="EMBL/GenBank/DDBJ databases">
        <title>Genome Sequence of the Brown Rot Fungal Pathogen Monilinia fructigena.</title>
        <authorList>
            <person name="Landi L."/>
            <person name="De Miccolis Angelini R.M."/>
            <person name="Pollastro S."/>
            <person name="Abate D."/>
            <person name="Faretra F."/>
            <person name="Romanazzi G."/>
        </authorList>
    </citation>
    <scope>NUCLEOTIDE SEQUENCE [LARGE SCALE GENOMIC DNA]</scope>
    <source>
        <strain evidence="7 8">Mfrg269</strain>
    </source>
</reference>
<keyword evidence="4" id="KW-0805">Transcription regulation</keyword>
<keyword evidence="3" id="KW-0677">Repeat</keyword>
<evidence type="ECO:0000256" key="3">
    <source>
        <dbReference type="ARBA" id="ARBA00022737"/>
    </source>
</evidence>
<protein>
    <submittedName>
        <fullName evidence="7">Uncharacterized protein</fullName>
    </submittedName>
</protein>
<dbReference type="InterPro" id="IPR015943">
    <property type="entry name" value="WD40/YVTN_repeat-like_dom_sf"/>
</dbReference>
<dbReference type="EMBL" id="QKRW01000049">
    <property type="protein sequence ID" value="RAL59676.1"/>
    <property type="molecule type" value="Genomic_DNA"/>
</dbReference>
<evidence type="ECO:0000313" key="7">
    <source>
        <dbReference type="EMBL" id="RAL59676.1"/>
    </source>
</evidence>
<dbReference type="PROSITE" id="PS50082">
    <property type="entry name" value="WD_REPEATS_2"/>
    <property type="match status" value="2"/>
</dbReference>
<comment type="similarity">
    <text evidence="1">Belongs to the WD repeat ESC family.</text>
</comment>
<feature type="repeat" description="WD" evidence="6">
    <location>
        <begin position="150"/>
        <end position="183"/>
    </location>
</feature>
<dbReference type="InterPro" id="IPR036322">
    <property type="entry name" value="WD40_repeat_dom_sf"/>
</dbReference>
<accession>A0A395IHN2</accession>
<keyword evidence="5" id="KW-0804">Transcription</keyword>
<dbReference type="Pfam" id="PF00400">
    <property type="entry name" value="WD40"/>
    <property type="match status" value="2"/>
</dbReference>
<dbReference type="Proteomes" id="UP000249056">
    <property type="component" value="Unassembled WGS sequence"/>
</dbReference>
<gene>
    <name evidence="7" type="ORF">DID88_000309</name>
</gene>
<evidence type="ECO:0000256" key="1">
    <source>
        <dbReference type="ARBA" id="ARBA00008075"/>
    </source>
</evidence>
<sequence length="276" mass="30454">MNTSSVKMGEFWSVKFYPYTKPGVDPIYAVVGGKHILICRPPTEENGVEVIRCIIDEEPSADHYTCCWTKDLATKTPLLCVAGVDAKIKIFDVLSGKLLRVLVGHGGEINELKISPINPHVLASCSKDSTIRIWSLDPKHEDFPCAAMLTGGHKDAVITIDFHHSGRYLISGGVDHMICLWTLPNFPDENTGTKLATQIQYPHFASSDIHTDAVDCVRFYDDSILSRGANENCIVLWEITGFDSEGPIPDYDKAPTQHEAANANSTLTCFYGLIKI</sequence>
<dbReference type="InterPro" id="IPR001680">
    <property type="entry name" value="WD40_rpt"/>
</dbReference>
<dbReference type="PANTHER" id="PTHR10253">
    <property type="entry name" value="POLYCOMB PROTEIN"/>
    <property type="match status" value="1"/>
</dbReference>
<evidence type="ECO:0000256" key="2">
    <source>
        <dbReference type="ARBA" id="ARBA00022574"/>
    </source>
</evidence>
<keyword evidence="8" id="KW-1185">Reference proteome</keyword>
<feature type="repeat" description="WD" evidence="6">
    <location>
        <begin position="102"/>
        <end position="137"/>
    </location>
</feature>
<evidence type="ECO:0000256" key="4">
    <source>
        <dbReference type="ARBA" id="ARBA00023015"/>
    </source>
</evidence>
<dbReference type="InterPro" id="IPR051243">
    <property type="entry name" value="PcG_WD-repeat"/>
</dbReference>
<dbReference type="Gene3D" id="2.130.10.10">
    <property type="entry name" value="YVTN repeat-like/Quinoprotein amine dehydrogenase"/>
    <property type="match status" value="1"/>
</dbReference>
<evidence type="ECO:0000256" key="5">
    <source>
        <dbReference type="ARBA" id="ARBA00023163"/>
    </source>
</evidence>
<name>A0A395IHN2_9HELO</name>
<keyword evidence="2 6" id="KW-0853">WD repeat</keyword>
<dbReference type="SUPFAM" id="SSF50978">
    <property type="entry name" value="WD40 repeat-like"/>
    <property type="match status" value="1"/>
</dbReference>
<dbReference type="SMART" id="SM00320">
    <property type="entry name" value="WD40"/>
    <property type="match status" value="4"/>
</dbReference>
<evidence type="ECO:0000256" key="6">
    <source>
        <dbReference type="PROSITE-ProRule" id="PRU00221"/>
    </source>
</evidence>
<dbReference type="OrthoDB" id="7318948at2759"/>
<proteinExistence type="inferred from homology"/>